<comment type="caution">
    <text evidence="7">The sequence shown here is derived from an EMBL/GenBank/DDBJ whole genome shotgun (WGS) entry which is preliminary data.</text>
</comment>
<feature type="transmembrane region" description="Helical" evidence="6">
    <location>
        <begin position="41"/>
        <end position="66"/>
    </location>
</feature>
<evidence type="ECO:0000256" key="1">
    <source>
        <dbReference type="ARBA" id="ARBA00004651"/>
    </source>
</evidence>
<dbReference type="Pfam" id="PF01810">
    <property type="entry name" value="LysE"/>
    <property type="match status" value="1"/>
</dbReference>
<dbReference type="AlphaFoldDB" id="A0A847SE81"/>
<dbReference type="PANTHER" id="PTHR30086:SF20">
    <property type="entry name" value="ARGININE EXPORTER PROTEIN ARGO-RELATED"/>
    <property type="match status" value="1"/>
</dbReference>
<sequence>MSVAGFLLTVAGLYFPLAISPGPNALLVSRAAVVEGRRYGMLTALGITTGSMTWAALAAAGVGVLISRWPWLMWGLQAVGGLWLARVGWRILRAPSVAQTPRSPGAMPEATDLWRAYWRGVSTCLTNPQALVFFAGMFGALFTPEIPLWLRWSSVATVACISLTIYQLQATVFSHPELQRRYLSVQRGLDRVCSALFILLGLKLIWAVAQAVAGA</sequence>
<keyword evidence="5 6" id="KW-0472">Membrane</keyword>
<evidence type="ECO:0000256" key="6">
    <source>
        <dbReference type="SAM" id="Phobius"/>
    </source>
</evidence>
<dbReference type="InterPro" id="IPR001123">
    <property type="entry name" value="LeuE-type"/>
</dbReference>
<keyword evidence="3 6" id="KW-0812">Transmembrane</keyword>
<evidence type="ECO:0000256" key="3">
    <source>
        <dbReference type="ARBA" id="ARBA00022692"/>
    </source>
</evidence>
<dbReference type="RefSeq" id="WP_168877254.1">
    <property type="nucleotide sequence ID" value="NZ_JABAIM010000002.1"/>
</dbReference>
<keyword evidence="8" id="KW-1185">Reference proteome</keyword>
<evidence type="ECO:0000256" key="2">
    <source>
        <dbReference type="ARBA" id="ARBA00022475"/>
    </source>
</evidence>
<dbReference type="Proteomes" id="UP000587991">
    <property type="component" value="Unassembled WGS sequence"/>
</dbReference>
<evidence type="ECO:0000256" key="4">
    <source>
        <dbReference type="ARBA" id="ARBA00022989"/>
    </source>
</evidence>
<feature type="transmembrane region" description="Helical" evidence="6">
    <location>
        <begin position="189"/>
        <end position="209"/>
    </location>
</feature>
<reference evidence="7 8" key="1">
    <citation type="submission" date="2020-04" db="EMBL/GenBank/DDBJ databases">
        <title>Draft genome of Leeia sp. IMCC25680.</title>
        <authorList>
            <person name="Song J."/>
            <person name="Cho J.-C."/>
        </authorList>
    </citation>
    <scope>NUCLEOTIDE SEQUENCE [LARGE SCALE GENOMIC DNA]</scope>
    <source>
        <strain evidence="7 8">IMCC25680</strain>
    </source>
</reference>
<evidence type="ECO:0000313" key="7">
    <source>
        <dbReference type="EMBL" id="NLR75599.1"/>
    </source>
</evidence>
<protein>
    <submittedName>
        <fullName evidence="7">LysE family transporter</fullName>
    </submittedName>
</protein>
<organism evidence="7 8">
    <name type="scientific">Leeia aquatica</name>
    <dbReference type="NCBI Taxonomy" id="2725557"/>
    <lineage>
        <taxon>Bacteria</taxon>
        <taxon>Pseudomonadati</taxon>
        <taxon>Pseudomonadota</taxon>
        <taxon>Betaproteobacteria</taxon>
        <taxon>Neisseriales</taxon>
        <taxon>Leeiaceae</taxon>
        <taxon>Leeia</taxon>
    </lineage>
</organism>
<accession>A0A847SE81</accession>
<dbReference type="EMBL" id="JABAIM010000002">
    <property type="protein sequence ID" value="NLR75599.1"/>
    <property type="molecule type" value="Genomic_DNA"/>
</dbReference>
<keyword evidence="2" id="KW-1003">Cell membrane</keyword>
<feature type="transmembrane region" description="Helical" evidence="6">
    <location>
        <begin position="124"/>
        <end position="143"/>
    </location>
</feature>
<dbReference type="GO" id="GO:0005886">
    <property type="term" value="C:plasma membrane"/>
    <property type="evidence" value="ECO:0007669"/>
    <property type="project" value="UniProtKB-SubCell"/>
</dbReference>
<evidence type="ECO:0000313" key="8">
    <source>
        <dbReference type="Proteomes" id="UP000587991"/>
    </source>
</evidence>
<keyword evidence="4 6" id="KW-1133">Transmembrane helix</keyword>
<name>A0A847SE81_9NEIS</name>
<comment type="subcellular location">
    <subcellularLocation>
        <location evidence="1">Cell membrane</location>
        <topology evidence="1">Multi-pass membrane protein</topology>
    </subcellularLocation>
</comment>
<feature type="transmembrane region" description="Helical" evidence="6">
    <location>
        <begin position="149"/>
        <end position="168"/>
    </location>
</feature>
<dbReference type="GO" id="GO:0015171">
    <property type="term" value="F:amino acid transmembrane transporter activity"/>
    <property type="evidence" value="ECO:0007669"/>
    <property type="project" value="TreeGrafter"/>
</dbReference>
<evidence type="ECO:0000256" key="5">
    <source>
        <dbReference type="ARBA" id="ARBA00023136"/>
    </source>
</evidence>
<proteinExistence type="predicted"/>
<dbReference type="PANTHER" id="PTHR30086">
    <property type="entry name" value="ARGININE EXPORTER PROTEIN ARGO"/>
    <property type="match status" value="1"/>
</dbReference>
<gene>
    <name evidence="7" type="ORF">HF682_10545</name>
</gene>